<evidence type="ECO:0000313" key="13">
    <source>
        <dbReference type="EMBL" id="CAL6100625.1"/>
    </source>
</evidence>
<evidence type="ECO:0000256" key="8">
    <source>
        <dbReference type="ARBA" id="ARBA00023136"/>
    </source>
</evidence>
<dbReference type="AlphaFoldDB" id="A0AA86QZS5"/>
<accession>A0AA86QZS5</accession>
<comment type="subcellular location">
    <subcellularLocation>
        <location evidence="1">Membrane</location>
        <topology evidence="1">Multi-pass membrane protein</topology>
    </subcellularLocation>
</comment>
<proteinExistence type="inferred from homology"/>
<dbReference type="GO" id="GO:0000220">
    <property type="term" value="C:vacuolar proton-transporting V-type ATPase, V0 domain"/>
    <property type="evidence" value="ECO:0007669"/>
    <property type="project" value="InterPro"/>
</dbReference>
<dbReference type="InterPro" id="IPR002490">
    <property type="entry name" value="V-ATPase_116kDa_su"/>
</dbReference>
<keyword evidence="14" id="KW-1185">Reference proteome</keyword>
<keyword evidence="3 9" id="KW-0813">Transport</keyword>
<gene>
    <name evidence="12" type="ORF">HINF_LOCUS14981</name>
    <name evidence="10" type="ORF">HINF_LOCUS4749</name>
    <name evidence="11" type="ORF">HINF_LOCUS51896</name>
    <name evidence="13" type="ORF">HINF_LOCUS70645</name>
</gene>
<evidence type="ECO:0000313" key="11">
    <source>
        <dbReference type="EMBL" id="CAI9964251.1"/>
    </source>
</evidence>
<dbReference type="EMBL" id="CATOUU010000972">
    <property type="protein sequence ID" value="CAI9964251.1"/>
    <property type="molecule type" value="Genomic_DNA"/>
</dbReference>
<evidence type="ECO:0000256" key="2">
    <source>
        <dbReference type="ARBA" id="ARBA00009904"/>
    </source>
</evidence>
<evidence type="ECO:0000256" key="1">
    <source>
        <dbReference type="ARBA" id="ARBA00004141"/>
    </source>
</evidence>
<protein>
    <recommendedName>
        <fullName evidence="9">V-type proton ATPase subunit a</fullName>
    </recommendedName>
</protein>
<evidence type="ECO:0000256" key="7">
    <source>
        <dbReference type="ARBA" id="ARBA00023065"/>
    </source>
</evidence>
<feature type="transmembrane region" description="Helical" evidence="9">
    <location>
        <begin position="539"/>
        <end position="561"/>
    </location>
</feature>
<dbReference type="Proteomes" id="UP001642409">
    <property type="component" value="Unassembled WGS sequence"/>
</dbReference>
<dbReference type="PANTHER" id="PTHR11629:SF63">
    <property type="entry name" value="V-TYPE PROTON ATPASE SUBUNIT A"/>
    <property type="match status" value="1"/>
</dbReference>
<sequence length="778" mass="89864">MSAKDLWRSKTMVNCKLIANQDNLRHILENLIKIQMVQFQDENENVPLFQRLFSKDMTKIQEVEQKLTFLRQQVESSTIEVSHQQTDPNLASITNIENYLDTCTTEFKNLSQDLQTHEKTREAVYMKYLVTKYQKEVHVQAKSELDEFGVETPLDRTCSQMLVLVPRRSTMILQRTLYRVTYSNIFFESYALNEEIENSQMDLLAIYVTGTVPAERVKKVLNSYNLQVFDIQQNPEVALQEIEATLKNFDLTMNFNQVRINKLLYAVSAYINYLHEFILTEKAICHTMNMFSMQQNIATCHCWIPEEHMDLVEQRIRDADEIGQGANRSILEKNIETHVQPPTMFPTNKYTEVFQNIVQSYGTPSYKEINPAFFYLYQFPFTFSLMFGDVGHGVINAIVGLLMIIFEKKLSLITSDMFQLVFMGRYVIFLMSCYSIITGLIYNDFFALGFDIFGSKYHWKLDTVNHKFFGDYPAGTSPVYNFGMDSAWHWADNSMIFLNSYKMKLSVVVGIAQMIFGLFVKLINLVIKKDTANIICCWIPEFFFMASFFGYMVFCIIYKWLTEWKNPDQAPALINMLIQIFLSPNKIEPSNQLFNNINTQTLVQQIVFVIAVISALWLMLAEPIHEIVMMKKHPGEHQRAVSDIVVQQVIHTIEYVLGCISHTASYLRLWALSLAHSQLAEVFFDQIIGISMKLSFENKIMTYIVGGASLLITFGGWFGASIAVLCLMEALSAFLHCLRLAWIEFNSKFFIADGYPFEPLRVELGLGIEQSADMARDE</sequence>
<keyword evidence="7 9" id="KW-0406">Ion transport</keyword>
<name>A0AA86QZS5_9EUKA</name>
<keyword evidence="4 9" id="KW-0812">Transmembrane</keyword>
<reference evidence="11" key="1">
    <citation type="submission" date="2023-06" db="EMBL/GenBank/DDBJ databases">
        <authorList>
            <person name="Kurt Z."/>
        </authorList>
    </citation>
    <scope>NUCLEOTIDE SEQUENCE</scope>
</reference>
<reference evidence="12 14" key="2">
    <citation type="submission" date="2024-07" db="EMBL/GenBank/DDBJ databases">
        <authorList>
            <person name="Akdeniz Z."/>
        </authorList>
    </citation>
    <scope>NUCLEOTIDE SEQUENCE [LARGE SCALE GENOMIC DNA]</scope>
</reference>
<dbReference type="PIRSF" id="PIRSF001293">
    <property type="entry name" value="ATP6V0A1"/>
    <property type="match status" value="1"/>
</dbReference>
<comment type="similarity">
    <text evidence="2 9">Belongs to the V-ATPase 116 kDa subunit family.</text>
</comment>
<keyword evidence="5 9" id="KW-0375">Hydrogen ion transport</keyword>
<keyword evidence="8 9" id="KW-0472">Membrane</keyword>
<evidence type="ECO:0000313" key="14">
    <source>
        <dbReference type="Proteomes" id="UP001642409"/>
    </source>
</evidence>
<feature type="transmembrane region" description="Helical" evidence="9">
    <location>
        <begin position="700"/>
        <end position="716"/>
    </location>
</feature>
<keyword evidence="6 9" id="KW-1133">Transmembrane helix</keyword>
<dbReference type="GO" id="GO:0046961">
    <property type="term" value="F:proton-transporting ATPase activity, rotational mechanism"/>
    <property type="evidence" value="ECO:0007669"/>
    <property type="project" value="InterPro"/>
</dbReference>
<dbReference type="Pfam" id="PF01496">
    <property type="entry name" value="V_ATPase_I"/>
    <property type="match status" value="1"/>
</dbReference>
<dbReference type="EMBL" id="CATOUU010000119">
    <property type="protein sequence ID" value="CAI9917104.1"/>
    <property type="molecule type" value="Genomic_DNA"/>
</dbReference>
<dbReference type="EMBL" id="CAXDID020000035">
    <property type="protein sequence ID" value="CAL5996881.1"/>
    <property type="molecule type" value="Genomic_DNA"/>
</dbReference>
<dbReference type="InterPro" id="IPR026028">
    <property type="entry name" value="V-type_ATPase_116kDa_su_euka"/>
</dbReference>
<feature type="transmembrane region" description="Helical" evidence="9">
    <location>
        <begin position="602"/>
        <end position="621"/>
    </location>
</feature>
<feature type="transmembrane region" description="Helical" evidence="9">
    <location>
        <begin position="418"/>
        <end position="442"/>
    </location>
</feature>
<dbReference type="PANTHER" id="PTHR11629">
    <property type="entry name" value="VACUOLAR PROTON ATPASES"/>
    <property type="match status" value="1"/>
</dbReference>
<evidence type="ECO:0000256" key="6">
    <source>
        <dbReference type="ARBA" id="ARBA00022989"/>
    </source>
</evidence>
<dbReference type="EMBL" id="CAXDID020000532">
    <property type="protein sequence ID" value="CAL6100625.1"/>
    <property type="molecule type" value="Genomic_DNA"/>
</dbReference>
<evidence type="ECO:0000313" key="12">
    <source>
        <dbReference type="EMBL" id="CAL5996881.1"/>
    </source>
</evidence>
<feature type="transmembrane region" description="Helical" evidence="9">
    <location>
        <begin position="505"/>
        <end position="527"/>
    </location>
</feature>
<dbReference type="GO" id="GO:0051117">
    <property type="term" value="F:ATPase binding"/>
    <property type="evidence" value="ECO:0007669"/>
    <property type="project" value="TreeGrafter"/>
</dbReference>
<evidence type="ECO:0000256" key="5">
    <source>
        <dbReference type="ARBA" id="ARBA00022781"/>
    </source>
</evidence>
<organism evidence="11">
    <name type="scientific">Hexamita inflata</name>
    <dbReference type="NCBI Taxonomy" id="28002"/>
    <lineage>
        <taxon>Eukaryota</taxon>
        <taxon>Metamonada</taxon>
        <taxon>Diplomonadida</taxon>
        <taxon>Hexamitidae</taxon>
        <taxon>Hexamitinae</taxon>
        <taxon>Hexamita</taxon>
    </lineage>
</organism>
<evidence type="ECO:0000256" key="4">
    <source>
        <dbReference type="ARBA" id="ARBA00022692"/>
    </source>
</evidence>
<comment type="caution">
    <text evidence="11">The sequence shown here is derived from an EMBL/GenBank/DDBJ whole genome shotgun (WGS) entry which is preliminary data.</text>
</comment>
<dbReference type="GO" id="GO:0007035">
    <property type="term" value="P:vacuolar acidification"/>
    <property type="evidence" value="ECO:0007669"/>
    <property type="project" value="TreeGrafter"/>
</dbReference>
<evidence type="ECO:0000313" key="10">
    <source>
        <dbReference type="EMBL" id="CAI9917104.1"/>
    </source>
</evidence>
<feature type="transmembrane region" description="Helical" evidence="9">
    <location>
        <begin position="381"/>
        <end position="406"/>
    </location>
</feature>
<evidence type="ECO:0000256" key="9">
    <source>
        <dbReference type="RuleBase" id="RU361189"/>
    </source>
</evidence>
<evidence type="ECO:0000256" key="3">
    <source>
        <dbReference type="ARBA" id="ARBA00022448"/>
    </source>
</evidence>
<comment type="function">
    <text evidence="9">Essential component of the vacuolar proton pump (V-ATPase), a multimeric enzyme that catalyzes the translocation of protons across the membranes. Required for assembly and activity of the V-ATPase.</text>
</comment>